<dbReference type="AlphaFoldDB" id="A0ABD3RL27"/>
<name>A0ABD3RL27_9LAMI</name>
<comment type="caution">
    <text evidence="1">The sequence shown here is derived from an EMBL/GenBank/DDBJ whole genome shotgun (WGS) entry which is preliminary data.</text>
</comment>
<keyword evidence="2" id="KW-1185">Reference proteome</keyword>
<evidence type="ECO:0000313" key="2">
    <source>
        <dbReference type="Proteomes" id="UP001634393"/>
    </source>
</evidence>
<dbReference type="Proteomes" id="UP001634393">
    <property type="component" value="Unassembled WGS sequence"/>
</dbReference>
<gene>
    <name evidence="1" type="ORF">ACJIZ3_014901</name>
</gene>
<organism evidence="1 2">
    <name type="scientific">Penstemon smallii</name>
    <dbReference type="NCBI Taxonomy" id="265156"/>
    <lineage>
        <taxon>Eukaryota</taxon>
        <taxon>Viridiplantae</taxon>
        <taxon>Streptophyta</taxon>
        <taxon>Embryophyta</taxon>
        <taxon>Tracheophyta</taxon>
        <taxon>Spermatophyta</taxon>
        <taxon>Magnoliopsida</taxon>
        <taxon>eudicotyledons</taxon>
        <taxon>Gunneridae</taxon>
        <taxon>Pentapetalae</taxon>
        <taxon>asterids</taxon>
        <taxon>lamiids</taxon>
        <taxon>Lamiales</taxon>
        <taxon>Plantaginaceae</taxon>
        <taxon>Cheloneae</taxon>
        <taxon>Penstemon</taxon>
    </lineage>
</organism>
<proteinExistence type="predicted"/>
<protein>
    <submittedName>
        <fullName evidence="1">Uncharacterized protein</fullName>
    </submittedName>
</protein>
<accession>A0ABD3RL27</accession>
<sequence length="34" mass="4076">MLTSYNQQRTTATQKQRHKNLIGYFYIITLKNNS</sequence>
<dbReference type="EMBL" id="JBJXBP010000008">
    <property type="protein sequence ID" value="KAL3813633.1"/>
    <property type="molecule type" value="Genomic_DNA"/>
</dbReference>
<reference evidence="1 2" key="1">
    <citation type="submission" date="2024-12" db="EMBL/GenBank/DDBJ databases">
        <title>The unique morphological basis and parallel evolutionary history of personate flowers in Penstemon.</title>
        <authorList>
            <person name="Depatie T.H."/>
            <person name="Wessinger C.A."/>
        </authorList>
    </citation>
    <scope>NUCLEOTIDE SEQUENCE [LARGE SCALE GENOMIC DNA]</scope>
    <source>
        <strain evidence="1">WTNN_2</strain>
        <tissue evidence="1">Leaf</tissue>
    </source>
</reference>
<evidence type="ECO:0000313" key="1">
    <source>
        <dbReference type="EMBL" id="KAL3813633.1"/>
    </source>
</evidence>